<evidence type="ECO:0000313" key="2">
    <source>
        <dbReference type="Proteomes" id="UP000789405"/>
    </source>
</evidence>
<dbReference type="OrthoDB" id="2431171at2759"/>
<organism evidence="1 2">
    <name type="scientific">Dentiscutata erythropus</name>
    <dbReference type="NCBI Taxonomy" id="1348616"/>
    <lineage>
        <taxon>Eukaryota</taxon>
        <taxon>Fungi</taxon>
        <taxon>Fungi incertae sedis</taxon>
        <taxon>Mucoromycota</taxon>
        <taxon>Glomeromycotina</taxon>
        <taxon>Glomeromycetes</taxon>
        <taxon>Diversisporales</taxon>
        <taxon>Gigasporaceae</taxon>
        <taxon>Dentiscutata</taxon>
    </lineage>
</organism>
<sequence length="120" mass="14364">MRLYFLLLSYCGALNKLQLDTGRLYNVLQAFGGILRMWEEYSDYDLAQLWFGRRPTRILLELEEYRKRRYPFDFATYEQFEDNALQFWEFASPSTKELSPLANDYGVQWDFFILTVVAVS</sequence>
<dbReference type="EMBL" id="CAJVPY010003015">
    <property type="protein sequence ID" value="CAG8578644.1"/>
    <property type="molecule type" value="Genomic_DNA"/>
</dbReference>
<protein>
    <submittedName>
        <fullName evidence="1">28783_t:CDS:1</fullName>
    </submittedName>
</protein>
<gene>
    <name evidence="1" type="ORF">DERYTH_LOCUS6572</name>
</gene>
<evidence type="ECO:0000313" key="1">
    <source>
        <dbReference type="EMBL" id="CAG8578644.1"/>
    </source>
</evidence>
<comment type="caution">
    <text evidence="1">The sequence shown here is derived from an EMBL/GenBank/DDBJ whole genome shotgun (WGS) entry which is preliminary data.</text>
</comment>
<dbReference type="Proteomes" id="UP000789405">
    <property type="component" value="Unassembled WGS sequence"/>
</dbReference>
<dbReference type="AlphaFoldDB" id="A0A9N9BVJ8"/>
<keyword evidence="2" id="KW-1185">Reference proteome</keyword>
<feature type="non-terminal residue" evidence="1">
    <location>
        <position position="1"/>
    </location>
</feature>
<reference evidence="1" key="1">
    <citation type="submission" date="2021-06" db="EMBL/GenBank/DDBJ databases">
        <authorList>
            <person name="Kallberg Y."/>
            <person name="Tangrot J."/>
            <person name="Rosling A."/>
        </authorList>
    </citation>
    <scope>NUCLEOTIDE SEQUENCE</scope>
    <source>
        <strain evidence="1">MA453B</strain>
    </source>
</reference>
<proteinExistence type="predicted"/>
<accession>A0A9N9BVJ8</accession>
<name>A0A9N9BVJ8_9GLOM</name>